<dbReference type="FunFam" id="3.40.50.620:FF:000078">
    <property type="entry name" value="Valine--tRNA ligase, mitochondrial"/>
    <property type="match status" value="1"/>
</dbReference>
<dbReference type="PANTHER" id="PTHR11946:SF93">
    <property type="entry name" value="VALINE--TRNA LIGASE, CHLOROPLASTIC_MITOCHONDRIAL 2"/>
    <property type="match status" value="1"/>
</dbReference>
<dbReference type="NCBIfam" id="NF004349">
    <property type="entry name" value="PRK05729.1"/>
    <property type="match status" value="1"/>
</dbReference>
<dbReference type="SUPFAM" id="SSF52374">
    <property type="entry name" value="Nucleotidylyl transferase"/>
    <property type="match status" value="1"/>
</dbReference>
<evidence type="ECO:0000256" key="11">
    <source>
        <dbReference type="HAMAP-Rule" id="MF_02004"/>
    </source>
</evidence>
<dbReference type="EMBL" id="LXSH01000020">
    <property type="protein sequence ID" value="OAM21725.1"/>
    <property type="molecule type" value="Genomic_DNA"/>
</dbReference>
<dbReference type="SUPFAM" id="SSF50677">
    <property type="entry name" value="ValRS/IleRS/LeuRS editing domain"/>
    <property type="match status" value="1"/>
</dbReference>
<evidence type="ECO:0000256" key="1">
    <source>
        <dbReference type="ARBA" id="ARBA00004496"/>
    </source>
</evidence>
<dbReference type="GO" id="GO:0006438">
    <property type="term" value="P:valyl-tRNA aminoacylation"/>
    <property type="evidence" value="ECO:0007669"/>
    <property type="project" value="UniProtKB-UniRule"/>
</dbReference>
<comment type="domain">
    <text evidence="11">The C-terminal coiled-coil domain is crucial for aminoacylation activity.</text>
</comment>
<keyword evidence="7 11" id="KW-0175">Coiled coil</keyword>
<dbReference type="InterPro" id="IPR009008">
    <property type="entry name" value="Val/Leu/Ile-tRNA-synth_edit"/>
</dbReference>
<dbReference type="AlphaFoldDB" id="A0A1A9RPT4"/>
<evidence type="ECO:0000256" key="9">
    <source>
        <dbReference type="ARBA" id="ARBA00047552"/>
    </source>
</evidence>
<keyword evidence="8 11" id="KW-0030">Aminoacyl-tRNA synthetase</keyword>
<keyword evidence="3 11" id="KW-0436">Ligase</keyword>
<keyword evidence="4 11" id="KW-0547">Nucleotide-binding</keyword>
<dbReference type="Gene3D" id="3.40.50.620">
    <property type="entry name" value="HUPs"/>
    <property type="match status" value="2"/>
</dbReference>
<evidence type="ECO:0000256" key="4">
    <source>
        <dbReference type="ARBA" id="ARBA00022741"/>
    </source>
</evidence>
<feature type="short sequence motif" description="'HIGH' region" evidence="11">
    <location>
        <begin position="42"/>
        <end position="52"/>
    </location>
</feature>
<dbReference type="FunFam" id="3.40.50.620:FF:000020">
    <property type="entry name" value="Valine--tRNA ligase, mitochondrial"/>
    <property type="match status" value="1"/>
</dbReference>
<dbReference type="GO" id="GO:0004832">
    <property type="term" value="F:valine-tRNA ligase activity"/>
    <property type="evidence" value="ECO:0007669"/>
    <property type="project" value="UniProtKB-UniRule"/>
</dbReference>
<comment type="function">
    <text evidence="11">Catalyzes the attachment of valine to tRNA(Val). As ValRS can inadvertently accommodate and process structurally similar amino acids such as threonine, to avoid such errors, it has a 'posttransfer' editing activity that hydrolyzes mischarged Thr-tRNA(Val) in a tRNA-dependent manner.</text>
</comment>
<feature type="binding site" evidence="11">
    <location>
        <position position="555"/>
    </location>
    <ligand>
        <name>ATP</name>
        <dbReference type="ChEBI" id="CHEBI:30616"/>
    </ligand>
</feature>
<evidence type="ECO:0000256" key="2">
    <source>
        <dbReference type="ARBA" id="ARBA00022490"/>
    </source>
</evidence>
<dbReference type="InterPro" id="IPR014729">
    <property type="entry name" value="Rossmann-like_a/b/a_fold"/>
</dbReference>
<feature type="domain" description="Aminoacyl-tRNA synthetase class Ia" evidence="12">
    <location>
        <begin position="14"/>
        <end position="629"/>
    </location>
</feature>
<dbReference type="PRINTS" id="PR00986">
    <property type="entry name" value="TRNASYNTHVAL"/>
</dbReference>
<proteinExistence type="inferred from homology"/>
<dbReference type="NCBIfam" id="TIGR00422">
    <property type="entry name" value="valS"/>
    <property type="match status" value="1"/>
</dbReference>
<dbReference type="SUPFAM" id="SSF47323">
    <property type="entry name" value="Anticodon-binding domain of a subclass of class I aminoacyl-tRNA synthetases"/>
    <property type="match status" value="1"/>
</dbReference>
<feature type="short sequence motif" description="'KMSKS' region" evidence="11">
    <location>
        <begin position="552"/>
        <end position="556"/>
    </location>
</feature>
<evidence type="ECO:0000313" key="15">
    <source>
        <dbReference type="EMBL" id="OAM21725.1"/>
    </source>
</evidence>
<dbReference type="InterPro" id="IPR002300">
    <property type="entry name" value="aa-tRNA-synth_Ia"/>
</dbReference>
<evidence type="ECO:0000256" key="10">
    <source>
        <dbReference type="ARBA" id="ARBA00060830"/>
    </source>
</evidence>
<dbReference type="InterPro" id="IPR009080">
    <property type="entry name" value="tRNAsynth_Ia_anticodon-bd"/>
</dbReference>
<dbReference type="PROSITE" id="PS00178">
    <property type="entry name" value="AA_TRNA_LIGASE_I"/>
    <property type="match status" value="1"/>
</dbReference>
<dbReference type="EC" id="6.1.1.9" evidence="11"/>
<dbReference type="RefSeq" id="WP_064106052.1">
    <property type="nucleotide sequence ID" value="NZ_LXSH01000020.1"/>
</dbReference>
<dbReference type="Pfam" id="PF00133">
    <property type="entry name" value="tRNA-synt_1"/>
    <property type="match status" value="1"/>
</dbReference>
<evidence type="ECO:0000259" key="12">
    <source>
        <dbReference type="Pfam" id="PF00133"/>
    </source>
</evidence>
<dbReference type="InterPro" id="IPR019499">
    <property type="entry name" value="Val-tRNA_synth_tRNA-bd"/>
</dbReference>
<comment type="caution">
    <text evidence="15">The sequence shown here is derived from an EMBL/GenBank/DDBJ whole genome shotgun (WGS) entry which is preliminary data.</text>
</comment>
<keyword evidence="5 11" id="KW-0067">ATP-binding</keyword>
<organism evidence="15 16">
    <name type="scientific">Eikenella corrodens</name>
    <dbReference type="NCBI Taxonomy" id="539"/>
    <lineage>
        <taxon>Bacteria</taxon>
        <taxon>Pseudomonadati</taxon>
        <taxon>Pseudomonadota</taxon>
        <taxon>Betaproteobacteria</taxon>
        <taxon>Neisseriales</taxon>
        <taxon>Neisseriaceae</taxon>
        <taxon>Eikenella</taxon>
    </lineage>
</organism>
<evidence type="ECO:0000256" key="5">
    <source>
        <dbReference type="ARBA" id="ARBA00022840"/>
    </source>
</evidence>
<dbReference type="SUPFAM" id="SSF46589">
    <property type="entry name" value="tRNA-binding arm"/>
    <property type="match status" value="1"/>
</dbReference>
<evidence type="ECO:0000256" key="6">
    <source>
        <dbReference type="ARBA" id="ARBA00022917"/>
    </source>
</evidence>
<dbReference type="Gene3D" id="1.10.287.380">
    <property type="entry name" value="Valyl-tRNA synthetase, C-terminal domain"/>
    <property type="match status" value="1"/>
</dbReference>
<protein>
    <recommendedName>
        <fullName evidence="11">Valine--tRNA ligase</fullName>
        <ecNumber evidence="11">6.1.1.9</ecNumber>
    </recommendedName>
    <alternativeName>
        <fullName evidence="11">Valyl-tRNA synthetase</fullName>
        <shortName evidence="11">ValRS</shortName>
    </alternativeName>
</protein>
<dbReference type="InterPro" id="IPR002303">
    <property type="entry name" value="Valyl-tRNA_ligase"/>
</dbReference>
<dbReference type="CDD" id="cd07962">
    <property type="entry name" value="Anticodon_Ia_Val"/>
    <property type="match status" value="1"/>
</dbReference>
<dbReference type="InterPro" id="IPR037118">
    <property type="entry name" value="Val-tRNA_synth_C_sf"/>
</dbReference>
<dbReference type="FunFam" id="1.10.287.380:FF:000001">
    <property type="entry name" value="Valine--tRNA ligase"/>
    <property type="match status" value="1"/>
</dbReference>
<dbReference type="InterPro" id="IPR001412">
    <property type="entry name" value="aa-tRNA-synth_I_CS"/>
</dbReference>
<evidence type="ECO:0000313" key="16">
    <source>
        <dbReference type="Proteomes" id="UP000078103"/>
    </source>
</evidence>
<evidence type="ECO:0000256" key="7">
    <source>
        <dbReference type="ARBA" id="ARBA00023054"/>
    </source>
</evidence>
<name>A0A1A9RPT4_EIKCO</name>
<keyword evidence="2 11" id="KW-0963">Cytoplasm</keyword>
<dbReference type="PANTHER" id="PTHR11946">
    <property type="entry name" value="VALYL-TRNA SYNTHETASES"/>
    <property type="match status" value="1"/>
</dbReference>
<sequence>MLDKYNPAEIESKHYQNWETQGYFQPDMDLTKPSFSIQLPPPNVTGTLHMGHAFNQTIMDGLTRYYRMKGCNTAWIPGTDHAGIATQIVVERQLAAQNVSRHDLGREKFLEKVWEWKEVSGGTITQQMRRVGCSADWTREYFTMDDVRAETVTEVFVRLFEQGLIYRGKRLVNWDPVLGTAVSDLEVESVEEQGSMWHIRYPLADNPAEAVIVATTRPETLLGDVAVAVNPEDERYTHLIGKELILPLTGRTIPVIADEYVEKDFGTGCVKITPAHDFNDYEVGKRHDTRLVNVFDLEAKVLANAEVFNFKGEAQPGFALPEKYAGLDRFAARKQMVADLQEQGFLVEIKAHMLMTPKGDRTGSVIEPMLTSQWFVAMSTTPNGGEPDSEFKGLSLADKAKKAVDSGAVRFIPENWVNTYNQWMNNIQDWCISRQLWWGHQIPAWYDEAGNVYVARNQAEAEKQAGKTGLTREEDVLDTWFSSALVPFSTLGWPSETDELKAFLPSNVLVTGYEIIFFWVARMIMMTTHFTGKVPFKDVYIHGIVRDHEGKKMSKSEGNVIDPVDLIDGIDLDKLLVKRTTGLRKPETAPKVEEATKKLFPEGIPSMGADALRFTMASYASLGRSVNFDFKRAEGYRNFCNKIWNATNFVLMNTENQDCGYGATATEPRGYSFPDMWIIGRLNQTIEQVTQAYETYRFDLAAETLYSFVWNDYCDWYLELAKVQLQTGCASRQRATRHTLLRVLEAALRLLHPIIPFITEELWQTVAPMCDAKTADSIMLARFPEADREQIVQTTFEQMTVLQDLIGAVRNLRGEMGIQPNVKAPLFVESADDLADYLKYLPMMTRLTEAQQVAALPESEDAPVAVCNGARLMLKVEIDKAAETARLSKEAEKLQKALDKLNAKLSKPGYTEKAPAHLVEKDKADLTELEAKMAKVQAALEKLRG</sequence>
<evidence type="ECO:0000256" key="8">
    <source>
        <dbReference type="ARBA" id="ARBA00023146"/>
    </source>
</evidence>
<accession>A0A1A9RPT4</accession>
<evidence type="ECO:0000256" key="3">
    <source>
        <dbReference type="ARBA" id="ARBA00022598"/>
    </source>
</evidence>
<evidence type="ECO:0000259" key="14">
    <source>
        <dbReference type="Pfam" id="PF10458"/>
    </source>
</evidence>
<comment type="domain">
    <text evidence="11">ValRS has two distinct active sites: one for aminoacylation and one for editing. The misactivated threonine is translocated from the active site to the editing site.</text>
</comment>
<comment type="similarity">
    <text evidence="10 11">Belongs to the class-I aminoacyl-tRNA synthetase family. ValS type 1 subfamily.</text>
</comment>
<dbReference type="Pfam" id="PF10458">
    <property type="entry name" value="Val_tRNA-synt_C"/>
    <property type="match status" value="1"/>
</dbReference>
<comment type="subcellular location">
    <subcellularLocation>
        <location evidence="1 11">Cytoplasm</location>
    </subcellularLocation>
</comment>
<dbReference type="FunFam" id="1.10.730.10:FF:000009">
    <property type="entry name" value="Valine--tRNA ligase, mitochondrial"/>
    <property type="match status" value="1"/>
</dbReference>
<gene>
    <name evidence="11" type="primary">valS</name>
    <name evidence="15" type="ORF">A7P89_07850</name>
</gene>
<dbReference type="InterPro" id="IPR013155">
    <property type="entry name" value="M/V/L/I-tRNA-synth_anticd-bd"/>
</dbReference>
<reference evidence="16" key="1">
    <citation type="submission" date="2016-05" db="EMBL/GenBank/DDBJ databases">
        <title>Draft genome of Corynebacterium afermentans subsp. afermentans LCDC 88199T.</title>
        <authorList>
            <person name="Bernier A.-M."/>
            <person name="Bernard K."/>
        </authorList>
    </citation>
    <scope>NUCLEOTIDE SEQUENCE [LARGE SCALE GENOMIC DNA]</scope>
    <source>
        <strain evidence="16">NML120819</strain>
    </source>
</reference>
<dbReference type="GO" id="GO:0005829">
    <property type="term" value="C:cytosol"/>
    <property type="evidence" value="ECO:0007669"/>
    <property type="project" value="TreeGrafter"/>
</dbReference>
<dbReference type="CDD" id="cd00817">
    <property type="entry name" value="ValRS_core"/>
    <property type="match status" value="1"/>
</dbReference>
<dbReference type="Pfam" id="PF08264">
    <property type="entry name" value="Anticodon_1"/>
    <property type="match status" value="1"/>
</dbReference>
<dbReference type="GO" id="GO:0002161">
    <property type="term" value="F:aminoacyl-tRNA deacylase activity"/>
    <property type="evidence" value="ECO:0007669"/>
    <property type="project" value="InterPro"/>
</dbReference>
<feature type="domain" description="Methionyl/Valyl/Leucyl/Isoleucyl-tRNA synthetase anticodon-binding" evidence="13">
    <location>
        <begin position="675"/>
        <end position="824"/>
    </location>
</feature>
<dbReference type="HAMAP" id="MF_02004">
    <property type="entry name" value="Val_tRNA_synth_type1"/>
    <property type="match status" value="1"/>
</dbReference>
<dbReference type="Gene3D" id="1.10.730.10">
    <property type="entry name" value="Isoleucyl-tRNA Synthetase, Domain 1"/>
    <property type="match status" value="1"/>
</dbReference>
<dbReference type="GO" id="GO:0005524">
    <property type="term" value="F:ATP binding"/>
    <property type="evidence" value="ECO:0007669"/>
    <property type="project" value="UniProtKB-UniRule"/>
</dbReference>
<evidence type="ECO:0000259" key="13">
    <source>
        <dbReference type="Pfam" id="PF08264"/>
    </source>
</evidence>
<comment type="catalytic activity">
    <reaction evidence="9 11">
        <text>tRNA(Val) + L-valine + ATP = L-valyl-tRNA(Val) + AMP + diphosphate</text>
        <dbReference type="Rhea" id="RHEA:10704"/>
        <dbReference type="Rhea" id="RHEA-COMP:9672"/>
        <dbReference type="Rhea" id="RHEA-COMP:9708"/>
        <dbReference type="ChEBI" id="CHEBI:30616"/>
        <dbReference type="ChEBI" id="CHEBI:33019"/>
        <dbReference type="ChEBI" id="CHEBI:57762"/>
        <dbReference type="ChEBI" id="CHEBI:78442"/>
        <dbReference type="ChEBI" id="CHEBI:78537"/>
        <dbReference type="ChEBI" id="CHEBI:456215"/>
        <dbReference type="EC" id="6.1.1.9"/>
    </reaction>
</comment>
<dbReference type="Proteomes" id="UP000078103">
    <property type="component" value="Unassembled WGS sequence"/>
</dbReference>
<keyword evidence="6 11" id="KW-0648">Protein biosynthesis</keyword>
<dbReference type="InterPro" id="IPR033705">
    <property type="entry name" value="Anticodon_Ia_Val"/>
</dbReference>
<comment type="subunit">
    <text evidence="11">Monomer.</text>
</comment>
<dbReference type="InterPro" id="IPR010978">
    <property type="entry name" value="tRNA-bd_arm"/>
</dbReference>
<feature type="coiled-coil region" evidence="11">
    <location>
        <begin position="884"/>
        <end position="939"/>
    </location>
</feature>
<feature type="domain" description="Valyl-tRNA synthetase tRNA-binding arm" evidence="14">
    <location>
        <begin position="881"/>
        <end position="943"/>
    </location>
</feature>